<evidence type="ECO:0000313" key="15">
    <source>
        <dbReference type="Proteomes" id="UP001501920"/>
    </source>
</evidence>
<dbReference type="GO" id="GO:0033038">
    <property type="term" value="F:bitter taste receptor activity"/>
    <property type="evidence" value="ECO:0007669"/>
    <property type="project" value="InterPro"/>
</dbReference>
<dbReference type="Pfam" id="PF05296">
    <property type="entry name" value="TAS2R"/>
    <property type="match status" value="1"/>
</dbReference>
<dbReference type="InterPro" id="IPR007960">
    <property type="entry name" value="TAS2R"/>
</dbReference>
<dbReference type="PANTHER" id="PTHR11394">
    <property type="entry name" value="TASTE RECEPTOR TYPE 2"/>
    <property type="match status" value="1"/>
</dbReference>
<protein>
    <recommendedName>
        <fullName evidence="12">Taste receptor type 2</fullName>
    </recommendedName>
</protein>
<evidence type="ECO:0000256" key="7">
    <source>
        <dbReference type="ARBA" id="ARBA00023040"/>
    </source>
</evidence>
<proteinExistence type="inferred from homology"/>
<feature type="transmembrane region" description="Helical" evidence="13">
    <location>
        <begin position="187"/>
        <end position="214"/>
    </location>
</feature>
<dbReference type="GO" id="GO:0016020">
    <property type="term" value="C:membrane"/>
    <property type="evidence" value="ECO:0007669"/>
    <property type="project" value="UniProtKB-SubCell"/>
</dbReference>
<keyword evidence="6 13" id="KW-1133">Transmembrane helix</keyword>
<dbReference type="Gene3D" id="1.20.1070.10">
    <property type="entry name" value="Rhodopsin 7-helix transmembrane proteins"/>
    <property type="match status" value="1"/>
</dbReference>
<evidence type="ECO:0000256" key="3">
    <source>
        <dbReference type="ARBA" id="ARBA00022480"/>
    </source>
</evidence>
<evidence type="ECO:0000256" key="4">
    <source>
        <dbReference type="ARBA" id="ARBA00022606"/>
    </source>
</evidence>
<evidence type="ECO:0000256" key="10">
    <source>
        <dbReference type="ARBA" id="ARBA00023224"/>
    </source>
</evidence>
<evidence type="ECO:0000256" key="5">
    <source>
        <dbReference type="ARBA" id="ARBA00022692"/>
    </source>
</evidence>
<comment type="subcellular location">
    <subcellularLocation>
        <location evidence="1 12">Membrane</location>
        <topology evidence="1 12">Multi-pass membrane protein</topology>
    </subcellularLocation>
</comment>
<evidence type="ECO:0000256" key="12">
    <source>
        <dbReference type="RuleBase" id="RU004424"/>
    </source>
</evidence>
<evidence type="ECO:0000256" key="9">
    <source>
        <dbReference type="ARBA" id="ARBA00023170"/>
    </source>
</evidence>
<evidence type="ECO:0000256" key="1">
    <source>
        <dbReference type="ARBA" id="ARBA00004141"/>
    </source>
</evidence>
<evidence type="ECO:0000256" key="2">
    <source>
        <dbReference type="ARBA" id="ARBA00007376"/>
    </source>
</evidence>
<keyword evidence="3 12" id="KW-0919">Taste</keyword>
<evidence type="ECO:0000256" key="8">
    <source>
        <dbReference type="ARBA" id="ARBA00023136"/>
    </source>
</evidence>
<feature type="transmembrane region" description="Helical" evidence="13">
    <location>
        <begin position="72"/>
        <end position="92"/>
    </location>
</feature>
<keyword evidence="15" id="KW-1185">Reference proteome</keyword>
<reference evidence="14 15" key="1">
    <citation type="submission" date="2020-10" db="EMBL/GenBank/DDBJ databases">
        <title>Pygocentrus nattereri (red-bellied piranha) genome, fPygNat1, primary haplotype.</title>
        <authorList>
            <person name="Myers G."/>
            <person name="Meyer A."/>
            <person name="Karagic N."/>
            <person name="Pippel M."/>
            <person name="Winkler S."/>
            <person name="Tracey A."/>
            <person name="Wood J."/>
            <person name="Formenti G."/>
            <person name="Howe K."/>
            <person name="Fedrigo O."/>
            <person name="Jarvis E.D."/>
        </authorList>
    </citation>
    <scope>NUCLEOTIDE SEQUENCE [LARGE SCALE GENOMIC DNA]</scope>
</reference>
<dbReference type="Ensembl" id="ENSPNAT00000086764.1">
    <property type="protein sequence ID" value="ENSPNAP00000051222.1"/>
    <property type="gene ID" value="ENSPNAG00000032822.1"/>
</dbReference>
<keyword evidence="10 12" id="KW-0807">Transducer</keyword>
<comment type="similarity">
    <text evidence="2 11">Belongs to the G-protein coupled receptor T2R family.</text>
</comment>
<reference evidence="14" key="2">
    <citation type="submission" date="2025-08" db="UniProtKB">
        <authorList>
            <consortium name="Ensembl"/>
        </authorList>
    </citation>
    <scope>IDENTIFICATION</scope>
</reference>
<feature type="transmembrane region" description="Helical" evidence="13">
    <location>
        <begin position="139"/>
        <end position="167"/>
    </location>
</feature>
<evidence type="ECO:0000313" key="14">
    <source>
        <dbReference type="Ensembl" id="ENSPNAP00000051222.1"/>
    </source>
</evidence>
<sequence length="333" mass="37874">MLSSSCAVVLYLWRHMKNMEDSGLISPSLQRRIKMTITGITMQVLLHFLCSDGLIIFQIITQYSDVDVDWNGNILCTIISLYSFGTTVNMMVGQSLFRQRAVHAWRNVNSSHWLNVFYCFQILPVQRPSFIWLKRNIRIFMYSALVFSVVVCLLGMSVNTAGIFILYENTTENQTDWTGLDNAWSAGFWMTLGLFCLSLCVMLVSICATLVFLWRHMKNIEKSSSPVSSPRHQRQIRVTIISIAVQAVLHIICSALVVLDEIIIDISPWYFDMKNNILCTIVSLYSLGTTGNMGVSQSLFRQRAVHVWHKLFKPHSLPVSTIARTVSSDILSN</sequence>
<reference evidence="14" key="3">
    <citation type="submission" date="2025-09" db="UniProtKB">
        <authorList>
            <consortium name="Ensembl"/>
        </authorList>
    </citation>
    <scope>IDENTIFICATION</scope>
</reference>
<evidence type="ECO:0000256" key="11">
    <source>
        <dbReference type="RuleBase" id="RU004423"/>
    </source>
</evidence>
<feature type="transmembrane region" description="Helical" evidence="13">
    <location>
        <begin position="235"/>
        <end position="259"/>
    </location>
</feature>
<accession>A0AAR2JLP8</accession>
<feature type="transmembrane region" description="Helical" evidence="13">
    <location>
        <begin position="40"/>
        <end position="60"/>
    </location>
</feature>
<keyword evidence="5 12" id="KW-0812">Transmembrane</keyword>
<dbReference type="GeneTree" id="ENSGT00530000065251"/>
<evidence type="ECO:0000256" key="13">
    <source>
        <dbReference type="SAM" id="Phobius"/>
    </source>
</evidence>
<dbReference type="AlphaFoldDB" id="A0AAR2JLP8"/>
<keyword evidence="9 12" id="KW-0675">Receptor</keyword>
<name>A0AAR2JLP8_PYGNA</name>
<organism evidence="14 15">
    <name type="scientific">Pygocentrus nattereri</name>
    <name type="common">Red-bellied piranha</name>
    <dbReference type="NCBI Taxonomy" id="42514"/>
    <lineage>
        <taxon>Eukaryota</taxon>
        <taxon>Metazoa</taxon>
        <taxon>Chordata</taxon>
        <taxon>Craniata</taxon>
        <taxon>Vertebrata</taxon>
        <taxon>Euteleostomi</taxon>
        <taxon>Actinopterygii</taxon>
        <taxon>Neopterygii</taxon>
        <taxon>Teleostei</taxon>
        <taxon>Ostariophysi</taxon>
        <taxon>Characiformes</taxon>
        <taxon>Characoidei</taxon>
        <taxon>Pygocentrus</taxon>
    </lineage>
</organism>
<keyword evidence="4 12" id="KW-0716">Sensory transduction</keyword>
<keyword evidence="8 12" id="KW-0472">Membrane</keyword>
<keyword evidence="7 12" id="KW-0297">G-protein coupled receptor</keyword>
<dbReference type="GO" id="GO:0004930">
    <property type="term" value="F:G protein-coupled receptor activity"/>
    <property type="evidence" value="ECO:0007669"/>
    <property type="project" value="UniProtKB-KW"/>
</dbReference>
<dbReference type="Proteomes" id="UP001501920">
    <property type="component" value="Chromosome 6"/>
</dbReference>
<evidence type="ECO:0000256" key="6">
    <source>
        <dbReference type="ARBA" id="ARBA00022989"/>
    </source>
</evidence>